<organism evidence="6 7">
    <name type="scientific">Anaerorhabdus furcosa</name>
    <dbReference type="NCBI Taxonomy" id="118967"/>
    <lineage>
        <taxon>Bacteria</taxon>
        <taxon>Bacillati</taxon>
        <taxon>Bacillota</taxon>
        <taxon>Erysipelotrichia</taxon>
        <taxon>Erysipelotrichales</taxon>
        <taxon>Erysipelotrichaceae</taxon>
        <taxon>Anaerorhabdus</taxon>
    </lineage>
</organism>
<keyword evidence="7" id="KW-1185">Reference proteome</keyword>
<dbReference type="RefSeq" id="WP_078711983.1">
    <property type="nucleotide sequence ID" value="NZ_FUWY01000004.1"/>
</dbReference>
<dbReference type="STRING" id="118967.SAMN02745191_1587"/>
<dbReference type="EC" id="3.1.3.48" evidence="2"/>
<dbReference type="GO" id="GO:0004725">
    <property type="term" value="F:protein tyrosine phosphatase activity"/>
    <property type="evidence" value="ECO:0007669"/>
    <property type="project" value="UniProtKB-EC"/>
</dbReference>
<dbReference type="GO" id="GO:0030145">
    <property type="term" value="F:manganese ion binding"/>
    <property type="evidence" value="ECO:0007669"/>
    <property type="project" value="InterPro"/>
</dbReference>
<evidence type="ECO:0000256" key="3">
    <source>
        <dbReference type="ARBA" id="ARBA00022801"/>
    </source>
</evidence>
<dbReference type="EMBL" id="FUWY01000004">
    <property type="protein sequence ID" value="SJZ77392.1"/>
    <property type="molecule type" value="Genomic_DNA"/>
</dbReference>
<dbReference type="Gene3D" id="3.20.20.140">
    <property type="entry name" value="Metal-dependent hydrolases"/>
    <property type="match status" value="1"/>
</dbReference>
<accession>A0A1T4NDQ5</accession>
<sequence>MIDIHTHLIPNIDDGCKSIEESRELLLDAVKMEITDIICTPHFIENGNYKFEYKMTQVLFDHFQDQILDIPITVHLGNEIYYNNQSLVDMLENKVVHTLAGSAYYLFELNFTSFNKDIIGEMYDSNISGYHPILAHPERYKFIQEKIDIVNDFIKEGCYIQVNASSILGYNGRDAKKTAITLLENNLVHIISSDAHSKNRRIDLDEAYDFVLDSYGKDIADLLMSDNPKRIIMNQKLLSTNLEIKKKSVFSIFRK</sequence>
<evidence type="ECO:0000256" key="4">
    <source>
        <dbReference type="ARBA" id="ARBA00022912"/>
    </source>
</evidence>
<dbReference type="PANTHER" id="PTHR39181">
    <property type="entry name" value="TYROSINE-PROTEIN PHOSPHATASE YWQE"/>
    <property type="match status" value="1"/>
</dbReference>
<keyword evidence="4" id="KW-0904">Protein phosphatase</keyword>
<dbReference type="SUPFAM" id="SSF89550">
    <property type="entry name" value="PHP domain-like"/>
    <property type="match status" value="1"/>
</dbReference>
<dbReference type="AlphaFoldDB" id="A0A1T4NDQ5"/>
<name>A0A1T4NDQ5_9FIRM</name>
<evidence type="ECO:0000313" key="7">
    <source>
        <dbReference type="Proteomes" id="UP000243297"/>
    </source>
</evidence>
<evidence type="ECO:0000256" key="2">
    <source>
        <dbReference type="ARBA" id="ARBA00013064"/>
    </source>
</evidence>
<proteinExistence type="inferred from homology"/>
<evidence type="ECO:0000256" key="5">
    <source>
        <dbReference type="ARBA" id="ARBA00051722"/>
    </source>
</evidence>
<dbReference type="OrthoDB" id="9788539at2"/>
<dbReference type="InterPro" id="IPR016195">
    <property type="entry name" value="Pol/histidinol_Pase-like"/>
</dbReference>
<dbReference type="PANTHER" id="PTHR39181:SF1">
    <property type="entry name" value="TYROSINE-PROTEIN PHOSPHATASE YWQE"/>
    <property type="match status" value="1"/>
</dbReference>
<dbReference type="Proteomes" id="UP000243297">
    <property type="component" value="Unassembled WGS sequence"/>
</dbReference>
<dbReference type="InterPro" id="IPR016667">
    <property type="entry name" value="Caps_polysacc_synth_CpsB/CapC"/>
</dbReference>
<dbReference type="PIRSF" id="PIRSF016557">
    <property type="entry name" value="Caps_synth_CpsB"/>
    <property type="match status" value="1"/>
</dbReference>
<evidence type="ECO:0000256" key="1">
    <source>
        <dbReference type="ARBA" id="ARBA00005750"/>
    </source>
</evidence>
<evidence type="ECO:0000313" key="6">
    <source>
        <dbReference type="EMBL" id="SJZ77392.1"/>
    </source>
</evidence>
<protein>
    <recommendedName>
        <fullName evidence="2">protein-tyrosine-phosphatase</fullName>
        <ecNumber evidence="2">3.1.3.48</ecNumber>
    </recommendedName>
</protein>
<keyword evidence="3" id="KW-0378">Hydrolase</keyword>
<reference evidence="7" key="1">
    <citation type="submission" date="2017-02" db="EMBL/GenBank/DDBJ databases">
        <authorList>
            <person name="Varghese N."/>
            <person name="Submissions S."/>
        </authorList>
    </citation>
    <scope>NUCLEOTIDE SEQUENCE [LARGE SCALE GENOMIC DNA]</scope>
    <source>
        <strain evidence="7">ATCC 25662</strain>
    </source>
</reference>
<dbReference type="Pfam" id="PF19567">
    <property type="entry name" value="CpsB_CapC"/>
    <property type="match status" value="1"/>
</dbReference>
<comment type="similarity">
    <text evidence="1">Belongs to the metallo-dependent hydrolases superfamily. CpsB/CapC family.</text>
</comment>
<gene>
    <name evidence="6" type="ORF">SAMN02745191_1587</name>
</gene>
<comment type="catalytic activity">
    <reaction evidence="5">
        <text>O-phospho-L-tyrosyl-[protein] + H2O = L-tyrosyl-[protein] + phosphate</text>
        <dbReference type="Rhea" id="RHEA:10684"/>
        <dbReference type="Rhea" id="RHEA-COMP:10136"/>
        <dbReference type="Rhea" id="RHEA-COMP:20101"/>
        <dbReference type="ChEBI" id="CHEBI:15377"/>
        <dbReference type="ChEBI" id="CHEBI:43474"/>
        <dbReference type="ChEBI" id="CHEBI:46858"/>
        <dbReference type="ChEBI" id="CHEBI:61978"/>
        <dbReference type="EC" id="3.1.3.48"/>
    </reaction>
</comment>